<dbReference type="Proteomes" id="UP000028828">
    <property type="component" value="Unassembled WGS sequence"/>
</dbReference>
<name>A0A086L3B2_TOXGO</name>
<protein>
    <submittedName>
        <fullName evidence="1">Uncharacterized protein</fullName>
    </submittedName>
</protein>
<comment type="caution">
    <text evidence="1">The sequence shown here is derived from an EMBL/GenBank/DDBJ whole genome shotgun (WGS) entry which is preliminary data.</text>
</comment>
<dbReference type="VEuPathDB" id="ToxoDB:TGP89_232110"/>
<dbReference type="AlphaFoldDB" id="A0A086L3B2"/>
<accession>A0A086L3B2</accession>
<reference evidence="1 2" key="1">
    <citation type="submission" date="2014-03" db="EMBL/GenBank/DDBJ databases">
        <authorList>
            <person name="Sibley D."/>
            <person name="Venepally P."/>
            <person name="Karamycheva S."/>
            <person name="Hadjithomas M."/>
            <person name="Khan A."/>
            <person name="Brunk B."/>
            <person name="Roos D."/>
            <person name="Caler E."/>
            <person name="Lorenzi H."/>
        </authorList>
    </citation>
    <scope>NUCLEOTIDE SEQUENCE [LARGE SCALE GENOMIC DNA]</scope>
    <source>
        <strain evidence="2">p89</strain>
    </source>
</reference>
<evidence type="ECO:0000313" key="1">
    <source>
        <dbReference type="EMBL" id="KFG51130.1"/>
    </source>
</evidence>
<dbReference type="EMBL" id="AEYI02000203">
    <property type="protein sequence ID" value="KFG51130.1"/>
    <property type="molecule type" value="Genomic_DNA"/>
</dbReference>
<sequence length="181" mass="19723">MDCCVTCTQTRCADGKSAARAGSFAHLFANPGEIDDTSVTSLTVLGVHFSEDTREHNISAAPMILTIGLGTHRSRSASNQTLQFIYGPGPACGQAPCLPPKLCLHTQSLVGEEGTLRSMTRRASTNTQVSEAFQKRDFLVNSCFEGELLLSALSRRRSVLRNSFSKKVSPFPLQREIFSIR</sequence>
<gene>
    <name evidence="1" type="ORF">TGP89_232110</name>
</gene>
<evidence type="ECO:0000313" key="2">
    <source>
        <dbReference type="Proteomes" id="UP000028828"/>
    </source>
</evidence>
<proteinExistence type="predicted"/>
<organism evidence="1 2">
    <name type="scientific">Toxoplasma gondii p89</name>
    <dbReference type="NCBI Taxonomy" id="943119"/>
    <lineage>
        <taxon>Eukaryota</taxon>
        <taxon>Sar</taxon>
        <taxon>Alveolata</taxon>
        <taxon>Apicomplexa</taxon>
        <taxon>Conoidasida</taxon>
        <taxon>Coccidia</taxon>
        <taxon>Eucoccidiorida</taxon>
        <taxon>Eimeriorina</taxon>
        <taxon>Sarcocystidae</taxon>
        <taxon>Toxoplasma</taxon>
    </lineage>
</organism>